<evidence type="ECO:0000256" key="1">
    <source>
        <dbReference type="ARBA" id="ARBA00022723"/>
    </source>
</evidence>
<organism evidence="6 8">
    <name type="scientific">Acanthaster planci</name>
    <name type="common">Crown-of-thorns starfish</name>
    <dbReference type="NCBI Taxonomy" id="133434"/>
    <lineage>
        <taxon>Eukaryota</taxon>
        <taxon>Metazoa</taxon>
        <taxon>Echinodermata</taxon>
        <taxon>Eleutherozoa</taxon>
        <taxon>Asterozoa</taxon>
        <taxon>Asteroidea</taxon>
        <taxon>Valvatacea</taxon>
        <taxon>Valvatida</taxon>
        <taxon>Acanthasteridae</taxon>
        <taxon>Acanthaster</taxon>
    </lineage>
</organism>
<dbReference type="Pfam" id="PF14737">
    <property type="entry name" value="DUF4470"/>
    <property type="match status" value="1"/>
</dbReference>
<evidence type="ECO:0000313" key="6">
    <source>
        <dbReference type="Proteomes" id="UP000694845"/>
    </source>
</evidence>
<dbReference type="PROSITE" id="PS50865">
    <property type="entry name" value="ZF_MYND_2"/>
    <property type="match status" value="1"/>
</dbReference>
<accession>A0A8B7ZQZ7</accession>
<name>A0A8B7ZQZ7_ACAPL</name>
<protein>
    <submittedName>
        <fullName evidence="7 8">Uncharacterized protein LOC110988607 isoform X2</fullName>
    </submittedName>
</protein>
<evidence type="ECO:0000256" key="2">
    <source>
        <dbReference type="ARBA" id="ARBA00022771"/>
    </source>
</evidence>
<dbReference type="AlphaFoldDB" id="A0A8B7ZQZ7"/>
<feature type="domain" description="MYND-type" evidence="5">
    <location>
        <begin position="56"/>
        <end position="93"/>
    </location>
</feature>
<dbReference type="Gene3D" id="6.10.140.2220">
    <property type="match status" value="1"/>
</dbReference>
<evidence type="ECO:0000256" key="4">
    <source>
        <dbReference type="PROSITE-ProRule" id="PRU00134"/>
    </source>
</evidence>
<keyword evidence="2 4" id="KW-0863">Zinc-finger</keyword>
<keyword evidence="1" id="KW-0479">Metal-binding</keyword>
<keyword evidence="3" id="KW-0862">Zinc</keyword>
<dbReference type="RefSeq" id="XP_022107998.1">
    <property type="nucleotide sequence ID" value="XM_022252306.1"/>
</dbReference>
<gene>
    <name evidence="7 8" type="primary">LOC110988607</name>
</gene>
<evidence type="ECO:0000313" key="8">
    <source>
        <dbReference type="RefSeq" id="XP_022107998.1"/>
    </source>
</evidence>
<sequence length="296" mass="33281">MDVKTGHCWRCAKPLPQQAVKCSMCPLAEYCSRDCLQQDRVRHGSVDCRVFGTKRCKQCGKQDKLKECAACSNAWYCNAACQQQHWPIHKIDCKQITEYIKATGPRMGKWHSDIGGELHKTDDPPAYIGNTIAVDFLQLEGNEWSELVAVGEEELKRDYCVLSAGCGDLRSTLLTVASLPARYQGTLHVTLDDFDPFVMARNVMFLVMMVRLAARDGIASSLATIWYSVHLSRGDYNLIKETLEELTGTDAGGLSTLTLGLVSVQEADFRYLREVWEGWLVLQCQRRARASINLHQ</sequence>
<dbReference type="InterPro" id="IPR002893">
    <property type="entry name" value="Znf_MYND"/>
</dbReference>
<proteinExistence type="predicted"/>
<evidence type="ECO:0000313" key="7">
    <source>
        <dbReference type="RefSeq" id="XP_022107997.1"/>
    </source>
</evidence>
<dbReference type="OrthoDB" id="10041188at2759"/>
<dbReference type="Proteomes" id="UP000694845">
    <property type="component" value="Unplaced"/>
</dbReference>
<dbReference type="PROSITE" id="PS01360">
    <property type="entry name" value="ZF_MYND_1"/>
    <property type="match status" value="1"/>
</dbReference>
<dbReference type="InterPro" id="IPR027974">
    <property type="entry name" value="DUF4470"/>
</dbReference>
<reference evidence="7 8" key="1">
    <citation type="submission" date="2025-04" db="UniProtKB">
        <authorList>
            <consortium name="RefSeq"/>
        </authorList>
    </citation>
    <scope>IDENTIFICATION</scope>
</reference>
<dbReference type="SUPFAM" id="SSF144232">
    <property type="entry name" value="HIT/MYND zinc finger-like"/>
    <property type="match status" value="2"/>
</dbReference>
<dbReference type="Pfam" id="PF01753">
    <property type="entry name" value="zf-MYND"/>
    <property type="match status" value="1"/>
</dbReference>
<dbReference type="RefSeq" id="XP_022107997.1">
    <property type="nucleotide sequence ID" value="XM_022252305.1"/>
</dbReference>
<evidence type="ECO:0000259" key="5">
    <source>
        <dbReference type="PROSITE" id="PS50865"/>
    </source>
</evidence>
<dbReference type="GO" id="GO:0008270">
    <property type="term" value="F:zinc ion binding"/>
    <property type="evidence" value="ECO:0007669"/>
    <property type="project" value="UniProtKB-KW"/>
</dbReference>
<keyword evidence="6" id="KW-1185">Reference proteome</keyword>
<dbReference type="GeneID" id="110988607"/>
<evidence type="ECO:0000256" key="3">
    <source>
        <dbReference type="ARBA" id="ARBA00022833"/>
    </source>
</evidence>